<gene>
    <name evidence="2" type="ORF">A2Y98_01380</name>
</gene>
<proteinExistence type="predicted"/>
<dbReference type="AlphaFoldDB" id="A0A1G2F6A0"/>
<keyword evidence="1" id="KW-0472">Membrane</keyword>
<comment type="caution">
    <text evidence="2">The sequence shown here is derived from an EMBL/GenBank/DDBJ whole genome shotgun (WGS) entry which is preliminary data.</text>
</comment>
<evidence type="ECO:0000313" key="3">
    <source>
        <dbReference type="Proteomes" id="UP000179099"/>
    </source>
</evidence>
<name>A0A1G2F6A0_9BACT</name>
<organism evidence="2 3">
    <name type="scientific">Candidatus Portnoybacteria bacterium RBG_19FT_COMBO_36_7</name>
    <dbReference type="NCBI Taxonomy" id="1801992"/>
    <lineage>
        <taxon>Bacteria</taxon>
        <taxon>Candidatus Portnoyibacteriota</taxon>
    </lineage>
</organism>
<accession>A0A1G2F6A0</accession>
<feature type="transmembrane region" description="Helical" evidence="1">
    <location>
        <begin position="41"/>
        <end position="74"/>
    </location>
</feature>
<keyword evidence="1" id="KW-0812">Transmembrane</keyword>
<dbReference type="STRING" id="1801992.A2Y98_01380"/>
<reference evidence="2 3" key="1">
    <citation type="journal article" date="2016" name="Nat. Commun.">
        <title>Thousands of microbial genomes shed light on interconnected biogeochemical processes in an aquifer system.</title>
        <authorList>
            <person name="Anantharaman K."/>
            <person name="Brown C.T."/>
            <person name="Hug L.A."/>
            <person name="Sharon I."/>
            <person name="Castelle C.J."/>
            <person name="Probst A.J."/>
            <person name="Thomas B.C."/>
            <person name="Singh A."/>
            <person name="Wilkins M.J."/>
            <person name="Karaoz U."/>
            <person name="Brodie E.L."/>
            <person name="Williams K.H."/>
            <person name="Hubbard S.S."/>
            <person name="Banfield J.F."/>
        </authorList>
    </citation>
    <scope>NUCLEOTIDE SEQUENCE [LARGE SCALE GENOMIC DNA]</scope>
</reference>
<sequence>MATAEELYEQQFNQDRARQEAMAAEQQLKASGRSEPASFPWLMLCVAIIFDLVGFIPILNIFTDILACLILWLWKHSYNSKTNPLIDIVAAKIVDFLCLGFLPSSTFTVVYSYIKKKAASKANSAVGGRFLAKLAT</sequence>
<dbReference type="Proteomes" id="UP000179099">
    <property type="component" value="Unassembled WGS sequence"/>
</dbReference>
<dbReference type="EMBL" id="MHMW01000028">
    <property type="protein sequence ID" value="OGZ33569.1"/>
    <property type="molecule type" value="Genomic_DNA"/>
</dbReference>
<feature type="transmembrane region" description="Helical" evidence="1">
    <location>
        <begin position="94"/>
        <end position="114"/>
    </location>
</feature>
<keyword evidence="1" id="KW-1133">Transmembrane helix</keyword>
<evidence type="ECO:0000313" key="2">
    <source>
        <dbReference type="EMBL" id="OGZ33569.1"/>
    </source>
</evidence>
<evidence type="ECO:0000256" key="1">
    <source>
        <dbReference type="SAM" id="Phobius"/>
    </source>
</evidence>
<protein>
    <submittedName>
        <fullName evidence="2">Uncharacterized protein</fullName>
    </submittedName>
</protein>